<comment type="similarity">
    <text evidence="1">Belongs to the ATP-dependent AMP-binding enzyme family.</text>
</comment>
<proteinExistence type="inferred from homology"/>
<evidence type="ECO:0000313" key="6">
    <source>
        <dbReference type="Proteomes" id="UP000594778"/>
    </source>
</evidence>
<dbReference type="InterPro" id="IPR045851">
    <property type="entry name" value="AMP-bd_C_sf"/>
</dbReference>
<dbReference type="Pfam" id="PF13193">
    <property type="entry name" value="AMP-binding_C"/>
    <property type="match status" value="1"/>
</dbReference>
<name>A0A7T2S6B9_DELAC</name>
<dbReference type="PANTHER" id="PTHR43767">
    <property type="entry name" value="LONG-CHAIN-FATTY-ACID--COA LIGASE"/>
    <property type="match status" value="1"/>
</dbReference>
<dbReference type="InterPro" id="IPR025110">
    <property type="entry name" value="AMP-bd_C"/>
</dbReference>
<organism evidence="5 6">
    <name type="scientific">Delftia acidovorans</name>
    <name type="common">Pseudomonas acidovorans</name>
    <name type="synonym">Comamonas acidovorans</name>
    <dbReference type="NCBI Taxonomy" id="80866"/>
    <lineage>
        <taxon>Bacteria</taxon>
        <taxon>Pseudomonadati</taxon>
        <taxon>Pseudomonadota</taxon>
        <taxon>Betaproteobacteria</taxon>
        <taxon>Burkholderiales</taxon>
        <taxon>Comamonadaceae</taxon>
        <taxon>Delftia</taxon>
    </lineage>
</organism>
<dbReference type="Proteomes" id="UP000594778">
    <property type="component" value="Chromosome"/>
</dbReference>
<evidence type="ECO:0000259" key="4">
    <source>
        <dbReference type="Pfam" id="PF13193"/>
    </source>
</evidence>
<dbReference type="Pfam" id="PF00501">
    <property type="entry name" value="AMP-binding"/>
    <property type="match status" value="1"/>
</dbReference>
<evidence type="ECO:0000256" key="1">
    <source>
        <dbReference type="ARBA" id="ARBA00006432"/>
    </source>
</evidence>
<evidence type="ECO:0000313" key="5">
    <source>
        <dbReference type="EMBL" id="QPS09699.1"/>
    </source>
</evidence>
<accession>A0A7T2S6B9</accession>
<dbReference type="PANTHER" id="PTHR43767:SF7">
    <property type="entry name" value="MEDIUM_LONG-CHAIN-FATTY-ACID--COA LIGASE FADD8"/>
    <property type="match status" value="1"/>
</dbReference>
<dbReference type="EMBL" id="CP065668">
    <property type="protein sequence ID" value="QPS09699.1"/>
    <property type="molecule type" value="Genomic_DNA"/>
</dbReference>
<dbReference type="GO" id="GO:0016877">
    <property type="term" value="F:ligase activity, forming carbon-sulfur bonds"/>
    <property type="evidence" value="ECO:0007669"/>
    <property type="project" value="UniProtKB-ARBA"/>
</dbReference>
<feature type="domain" description="AMP-binding enzyme C-terminal" evidence="4">
    <location>
        <begin position="433"/>
        <end position="508"/>
    </location>
</feature>
<dbReference type="SUPFAM" id="SSF56801">
    <property type="entry name" value="Acetyl-CoA synthetase-like"/>
    <property type="match status" value="1"/>
</dbReference>
<protein>
    <submittedName>
        <fullName evidence="5">AMP-binding protein</fullName>
    </submittedName>
</protein>
<sequence length="522" mass="55982">MHSNTVPGGAQARQPTYLELIRRGARQHGPRTAVTYGDQSLSFAQVDALSSRLAHALHAAGVGQGSRVALLLGNGLYSVPLDFACVKGGLNRVPLNARLSLAEHVAMLGETGCTHLIFGEGLAPRAQALREAMGGLDCLGLGAAFDGSADLLALAQGQPEQGPDIEVGPDDVVLTLFTSGTTGTLKAAQHTQASYAGICRNVLLNLLPATPGDAMLHAASMIHASGVFVLPFWLRGARTVILPGFEPGQFLATLQRERVTAINLVPTMLQMLLEHADFAKADVPALRYVIYGASPMPRAVLERAMAHWGRQRFWQYYGQTEVPLCLAVLRPEDHVDELIGSACGQPCIDVEMRLLDDQGRDVPAGEPGEITVRAPSAVAGYHGAPQLTAETFTPDGWVRTRDVGVLDACGFLHLKDRKSDMIISGGYNVYPLEVENALMTHPAVRECAVVGTPHDKWVETVTAVVVLRPGQSAEPQALMDHVAGQLASYKKPQRVVFAQEIPKTAVGKLNRRLLREQLRGQA</sequence>
<dbReference type="Gene3D" id="3.40.50.12780">
    <property type="entry name" value="N-terminal domain of ligase-like"/>
    <property type="match status" value="1"/>
</dbReference>
<evidence type="ECO:0000256" key="2">
    <source>
        <dbReference type="ARBA" id="ARBA00022598"/>
    </source>
</evidence>
<evidence type="ECO:0000259" key="3">
    <source>
        <dbReference type="Pfam" id="PF00501"/>
    </source>
</evidence>
<keyword evidence="2" id="KW-0436">Ligase</keyword>
<dbReference type="RefSeq" id="WP_183020465.1">
    <property type="nucleotide sequence ID" value="NZ_CP065668.1"/>
</dbReference>
<dbReference type="AlphaFoldDB" id="A0A7T2S6B9"/>
<gene>
    <name evidence="5" type="ORF">I6G66_06695</name>
</gene>
<dbReference type="InterPro" id="IPR050237">
    <property type="entry name" value="ATP-dep_AMP-bd_enzyme"/>
</dbReference>
<dbReference type="Gene3D" id="3.30.300.30">
    <property type="match status" value="1"/>
</dbReference>
<dbReference type="InterPro" id="IPR042099">
    <property type="entry name" value="ANL_N_sf"/>
</dbReference>
<dbReference type="FunFam" id="3.30.300.30:FF:000008">
    <property type="entry name" value="2,3-dihydroxybenzoate-AMP ligase"/>
    <property type="match status" value="1"/>
</dbReference>
<feature type="domain" description="AMP-dependent synthetase/ligase" evidence="3">
    <location>
        <begin position="22"/>
        <end position="382"/>
    </location>
</feature>
<reference evidence="5 6" key="1">
    <citation type="submission" date="2020-12" db="EMBL/GenBank/DDBJ databases">
        <title>FDA dAtabase for Regulatory Grade micrObial Sequences (FDA-ARGOS): Supporting development and validation of Infectious Disease Dx tests.</title>
        <authorList>
            <person name="Sproer C."/>
            <person name="Gronow S."/>
            <person name="Severitt S."/>
            <person name="Schroder I."/>
            <person name="Tallon L."/>
            <person name="Sadzewicz L."/>
            <person name="Zhao X."/>
            <person name="Boylan J."/>
            <person name="Ott S."/>
            <person name="Bowen H."/>
            <person name="Vavikolanu K."/>
            <person name="Mehta A."/>
            <person name="Aluvathingal J."/>
            <person name="Nadendla S."/>
            <person name="Lowell S."/>
            <person name="Myers T."/>
            <person name="Yan Y."/>
            <person name="Sichtig H."/>
        </authorList>
    </citation>
    <scope>NUCLEOTIDE SEQUENCE [LARGE SCALE GENOMIC DNA]</scope>
    <source>
        <strain evidence="5 6">FDAARGOS_909</strain>
    </source>
</reference>
<dbReference type="InterPro" id="IPR000873">
    <property type="entry name" value="AMP-dep_synth/lig_dom"/>
</dbReference>